<feature type="non-terminal residue" evidence="1">
    <location>
        <position position="86"/>
    </location>
</feature>
<dbReference type="VEuPathDB" id="FungiDB:VP01_6094g1"/>
<evidence type="ECO:0000313" key="2">
    <source>
        <dbReference type="Proteomes" id="UP000037035"/>
    </source>
</evidence>
<protein>
    <submittedName>
        <fullName evidence="1">Uncharacterized protein</fullName>
    </submittedName>
</protein>
<gene>
    <name evidence="1" type="ORF">VP01_6094g1</name>
</gene>
<accession>A0A0L6UH66</accession>
<reference evidence="1 2" key="1">
    <citation type="submission" date="2015-08" db="EMBL/GenBank/DDBJ databases">
        <title>Next Generation Sequencing and Analysis of the Genome of Puccinia sorghi L Schw, the Causal Agent of Maize Common Rust.</title>
        <authorList>
            <person name="Rochi L."/>
            <person name="Burguener G."/>
            <person name="Darino M."/>
            <person name="Turjanski A."/>
            <person name="Kreff E."/>
            <person name="Dieguez M.J."/>
            <person name="Sacco F."/>
        </authorList>
    </citation>
    <scope>NUCLEOTIDE SEQUENCE [LARGE SCALE GENOMIC DNA]</scope>
    <source>
        <strain evidence="1 2">RO10H11247</strain>
    </source>
</reference>
<sequence length="86" mass="9490">MAKQGTRKGSGIAGNYTQCWPAVLWVAREIPLRTTALNNIRCGNNAPPARCLARNKTCNYCSSMGNWQSNCPVLRRDAFLPPPQDP</sequence>
<name>A0A0L6UH66_9BASI</name>
<dbReference type="Proteomes" id="UP000037035">
    <property type="component" value="Unassembled WGS sequence"/>
</dbReference>
<dbReference type="AlphaFoldDB" id="A0A0L6UH66"/>
<evidence type="ECO:0000313" key="1">
    <source>
        <dbReference type="EMBL" id="KNZ47853.1"/>
    </source>
</evidence>
<organism evidence="1 2">
    <name type="scientific">Puccinia sorghi</name>
    <dbReference type="NCBI Taxonomy" id="27349"/>
    <lineage>
        <taxon>Eukaryota</taxon>
        <taxon>Fungi</taxon>
        <taxon>Dikarya</taxon>
        <taxon>Basidiomycota</taxon>
        <taxon>Pucciniomycotina</taxon>
        <taxon>Pucciniomycetes</taxon>
        <taxon>Pucciniales</taxon>
        <taxon>Pucciniaceae</taxon>
        <taxon>Puccinia</taxon>
    </lineage>
</organism>
<comment type="caution">
    <text evidence="1">The sequence shown here is derived from an EMBL/GenBank/DDBJ whole genome shotgun (WGS) entry which is preliminary data.</text>
</comment>
<proteinExistence type="predicted"/>
<dbReference type="OrthoDB" id="10556381at2759"/>
<keyword evidence="2" id="KW-1185">Reference proteome</keyword>
<dbReference type="EMBL" id="LAVV01011379">
    <property type="protein sequence ID" value="KNZ47853.1"/>
    <property type="molecule type" value="Genomic_DNA"/>
</dbReference>